<dbReference type="PROSITE" id="PS00028">
    <property type="entry name" value="ZINC_FINGER_C2H2_1"/>
    <property type="match status" value="3"/>
</dbReference>
<organism evidence="3 4">
    <name type="scientific">Branchiostoma belcheri</name>
    <name type="common">Amphioxus</name>
    <dbReference type="NCBI Taxonomy" id="7741"/>
    <lineage>
        <taxon>Eukaryota</taxon>
        <taxon>Metazoa</taxon>
        <taxon>Chordata</taxon>
        <taxon>Cephalochordata</taxon>
        <taxon>Leptocardii</taxon>
        <taxon>Amphioxiformes</taxon>
        <taxon>Branchiostomatidae</taxon>
        <taxon>Branchiostoma</taxon>
    </lineage>
</organism>
<feature type="domain" description="C2H2-type" evidence="2">
    <location>
        <begin position="192"/>
        <end position="214"/>
    </location>
</feature>
<dbReference type="PANTHER" id="PTHR46786">
    <property type="entry name" value="ZINC FINGER MATRIN-TYPE PROTEIN 3"/>
    <property type="match status" value="1"/>
</dbReference>
<feature type="region of interest" description="Disordered" evidence="1">
    <location>
        <begin position="92"/>
        <end position="131"/>
    </location>
</feature>
<name>A0A6P4ZLB6_BRABE</name>
<dbReference type="GO" id="GO:0008270">
    <property type="term" value="F:zinc ion binding"/>
    <property type="evidence" value="ECO:0007669"/>
    <property type="project" value="InterPro"/>
</dbReference>
<proteinExistence type="predicted"/>
<dbReference type="GO" id="GO:0003676">
    <property type="term" value="F:nucleic acid binding"/>
    <property type="evidence" value="ECO:0007669"/>
    <property type="project" value="InterPro"/>
</dbReference>
<feature type="compositionally biased region" description="Polar residues" evidence="1">
    <location>
        <begin position="1"/>
        <end position="34"/>
    </location>
</feature>
<dbReference type="Proteomes" id="UP000515135">
    <property type="component" value="Unplaced"/>
</dbReference>
<accession>A0A6P4ZLB6</accession>
<gene>
    <name evidence="4" type="primary">LOC109479946</name>
</gene>
<sequence length="325" mass="35041">MATTDGSSVSARGQPTLVANNVSNGSDQPQNGAQQGVKRKAEDDPNDGIPPSMLQPLYCKVCNVSLNSPPQARSHYNGKNHAKKVRQYLSKTQLSQMQVSQDDESETATVVAPPTFTPDKESAGEAADAEASEDPSRFDYCKICGVTFNSAVHAQSHYQGKPHAKRLKALMAAQNRQDGTGATTRQKSQFLCQTCNIYLNSQTQLESHLSSMKHQRKATLDKQTSQALRGRWAGADTNGRVGTPLFPVGPTFVPASSPAPSPPATKPPRVPKDLLNCITPSGKFYCAACNLTLNSEAQFRQHQESKKHRAKNAAAKKTDVPAVPT</sequence>
<protein>
    <submittedName>
        <fullName evidence="4">Zinc finger matrin-type protein 3-like isoform X1</fullName>
    </submittedName>
</protein>
<dbReference type="SMART" id="SM00355">
    <property type="entry name" value="ZnF_C2H2"/>
    <property type="match status" value="4"/>
</dbReference>
<evidence type="ECO:0000256" key="1">
    <source>
        <dbReference type="SAM" id="MobiDB-lite"/>
    </source>
</evidence>
<keyword evidence="3" id="KW-1185">Reference proteome</keyword>
<feature type="region of interest" description="Disordered" evidence="1">
    <location>
        <begin position="302"/>
        <end position="325"/>
    </location>
</feature>
<dbReference type="OrthoDB" id="1925236at2759"/>
<feature type="domain" description="C2H2-type" evidence="2">
    <location>
        <begin position="141"/>
        <end position="163"/>
    </location>
</feature>
<dbReference type="PANTHER" id="PTHR46786:SF1">
    <property type="entry name" value="ZINC FINGER MATRIN-TYPE PROTEIN 3"/>
    <property type="match status" value="1"/>
</dbReference>
<dbReference type="AlphaFoldDB" id="A0A6P4ZLB6"/>
<evidence type="ECO:0000259" key="2">
    <source>
        <dbReference type="PROSITE" id="PS00028"/>
    </source>
</evidence>
<evidence type="ECO:0000313" key="3">
    <source>
        <dbReference type="Proteomes" id="UP000515135"/>
    </source>
</evidence>
<evidence type="ECO:0000313" key="4">
    <source>
        <dbReference type="RefSeq" id="XP_019637583.1"/>
    </source>
</evidence>
<dbReference type="SMART" id="SM00451">
    <property type="entry name" value="ZnF_U1"/>
    <property type="match status" value="4"/>
</dbReference>
<dbReference type="Gene3D" id="3.30.160.60">
    <property type="entry name" value="Classic Zinc Finger"/>
    <property type="match status" value="4"/>
</dbReference>
<dbReference type="Pfam" id="PF12874">
    <property type="entry name" value="zf-met"/>
    <property type="match status" value="4"/>
</dbReference>
<reference evidence="4" key="1">
    <citation type="submission" date="2025-08" db="UniProtKB">
        <authorList>
            <consortium name="RefSeq"/>
        </authorList>
    </citation>
    <scope>IDENTIFICATION</scope>
    <source>
        <tissue evidence="4">Gonad</tissue>
    </source>
</reference>
<feature type="domain" description="C2H2-type" evidence="2">
    <location>
        <begin position="286"/>
        <end position="308"/>
    </location>
</feature>
<dbReference type="GeneID" id="109479946"/>
<feature type="region of interest" description="Disordered" evidence="1">
    <location>
        <begin position="1"/>
        <end position="52"/>
    </location>
</feature>
<dbReference type="InterPro" id="IPR003604">
    <property type="entry name" value="Matrin/U1-like-C_Znf_C2H2"/>
</dbReference>
<dbReference type="SUPFAM" id="SSF57667">
    <property type="entry name" value="beta-beta-alpha zinc fingers"/>
    <property type="match status" value="4"/>
</dbReference>
<dbReference type="InterPro" id="IPR036236">
    <property type="entry name" value="Znf_C2H2_sf"/>
</dbReference>
<dbReference type="KEGG" id="bbel:109479946"/>
<dbReference type="InterPro" id="IPR052644">
    <property type="entry name" value="ZMAT3"/>
</dbReference>
<dbReference type="InterPro" id="IPR013087">
    <property type="entry name" value="Znf_C2H2_type"/>
</dbReference>
<dbReference type="RefSeq" id="XP_019637583.1">
    <property type="nucleotide sequence ID" value="XM_019782024.1"/>
</dbReference>